<dbReference type="EMBL" id="JAPDFL010000001">
    <property type="protein sequence ID" value="MCW1931600.1"/>
    <property type="molecule type" value="Genomic_DNA"/>
</dbReference>
<dbReference type="Gene3D" id="1.20.120.450">
    <property type="entry name" value="dinb family like domain"/>
    <property type="match status" value="1"/>
</dbReference>
<keyword evidence="2" id="KW-1185">Reference proteome</keyword>
<gene>
    <name evidence="1" type="ORF">OKW52_04815</name>
</gene>
<dbReference type="PANTHER" id="PTHR36922">
    <property type="entry name" value="BLL2446 PROTEIN"/>
    <property type="match status" value="1"/>
</dbReference>
<dbReference type="InterPro" id="IPR034660">
    <property type="entry name" value="DinB/YfiT-like"/>
</dbReference>
<dbReference type="InterPro" id="IPR018531">
    <property type="entry name" value="DUF1993"/>
</dbReference>
<accession>A0ABT3GVQ1</accession>
<sequence>MLNPTPFFIHSLTALSAILAKAEDWQTAKTLKPEVIPNLRLTADMLPFWRQIAIACDHAKGAGARLAGVDVPVYADAEGTLTDLRARVASTLAFLQSLPADAFDGADALTITVKAGPRELSFPAAQYLHGYAVPNFYFHMTTAYAILRSNGLEIGKRDFLGG</sequence>
<organism evidence="1 2">
    <name type="scientific">Pararhodobacter zhoushanensis</name>
    <dbReference type="NCBI Taxonomy" id="2479545"/>
    <lineage>
        <taxon>Bacteria</taxon>
        <taxon>Pseudomonadati</taxon>
        <taxon>Pseudomonadota</taxon>
        <taxon>Alphaproteobacteria</taxon>
        <taxon>Rhodobacterales</taxon>
        <taxon>Paracoccaceae</taxon>
        <taxon>Pararhodobacter</taxon>
    </lineage>
</organism>
<comment type="caution">
    <text evidence="1">The sequence shown here is derived from an EMBL/GenBank/DDBJ whole genome shotgun (WGS) entry which is preliminary data.</text>
</comment>
<dbReference type="Proteomes" id="UP001208938">
    <property type="component" value="Unassembled WGS sequence"/>
</dbReference>
<reference evidence="1 2" key="1">
    <citation type="submission" date="2022-10" db="EMBL/GenBank/DDBJ databases">
        <title>Pararhodobacter sp. nov., isolated from marine algae.</title>
        <authorList>
            <person name="Choi B.J."/>
            <person name="Kim J.M."/>
            <person name="Lee J.K."/>
            <person name="Choi D.G."/>
            <person name="Jeon C.O."/>
        </authorList>
    </citation>
    <scope>NUCLEOTIDE SEQUENCE [LARGE SCALE GENOMIC DNA]</scope>
    <source>
        <strain evidence="1 2">ZQ420</strain>
    </source>
</reference>
<protein>
    <submittedName>
        <fullName evidence="1">DUF1993 domain-containing protein</fullName>
    </submittedName>
</protein>
<dbReference type="PANTHER" id="PTHR36922:SF1">
    <property type="entry name" value="DUF1993 DOMAIN-CONTAINING PROTEIN"/>
    <property type="match status" value="1"/>
</dbReference>
<name>A0ABT3GVQ1_9RHOB</name>
<evidence type="ECO:0000313" key="2">
    <source>
        <dbReference type="Proteomes" id="UP001208938"/>
    </source>
</evidence>
<dbReference type="RefSeq" id="WP_264504702.1">
    <property type="nucleotide sequence ID" value="NZ_JAPDFL010000001.1"/>
</dbReference>
<proteinExistence type="predicted"/>
<dbReference type="SUPFAM" id="SSF109854">
    <property type="entry name" value="DinB/YfiT-like putative metalloenzymes"/>
    <property type="match status" value="1"/>
</dbReference>
<evidence type="ECO:0000313" key="1">
    <source>
        <dbReference type="EMBL" id="MCW1931600.1"/>
    </source>
</evidence>
<dbReference type="Pfam" id="PF09351">
    <property type="entry name" value="DUF1993"/>
    <property type="match status" value="1"/>
</dbReference>